<feature type="transmembrane region" description="Helical" evidence="1">
    <location>
        <begin position="55"/>
        <end position="88"/>
    </location>
</feature>
<keyword evidence="3" id="KW-1185">Reference proteome</keyword>
<feature type="transmembrane region" description="Helical" evidence="1">
    <location>
        <begin position="109"/>
        <end position="132"/>
    </location>
</feature>
<sequence length="150" mass="15516">MRAVLARYRRPLFLVASILLLALACWGGYGFAYAADLMEWDCGGGSCATNDPRSLGLVVAIFGTVGAALLSGFAVGLIGPAIAIAAAAFSFRRGLEDAISAGHTAAGSVGVPMTFTTIAFVIAGLCVAGWIWTLVSRAQGRRLVAKHRAE</sequence>
<organism evidence="2 3">
    <name type="scientific">Leucobacter iarius</name>
    <dbReference type="NCBI Taxonomy" id="333963"/>
    <lineage>
        <taxon>Bacteria</taxon>
        <taxon>Bacillati</taxon>
        <taxon>Actinomycetota</taxon>
        <taxon>Actinomycetes</taxon>
        <taxon>Micrococcales</taxon>
        <taxon>Microbacteriaceae</taxon>
        <taxon>Leucobacter</taxon>
    </lineage>
</organism>
<reference evidence="2 3" key="1">
    <citation type="journal article" date="2019" name="Int. J. Syst. Evol. Microbiol.">
        <title>The Global Catalogue of Microorganisms (GCM) 10K type strain sequencing project: providing services to taxonomists for standard genome sequencing and annotation.</title>
        <authorList>
            <consortium name="The Broad Institute Genomics Platform"/>
            <consortium name="The Broad Institute Genome Sequencing Center for Infectious Disease"/>
            <person name="Wu L."/>
            <person name="Ma J."/>
        </authorList>
    </citation>
    <scope>NUCLEOTIDE SEQUENCE [LARGE SCALE GENOMIC DNA]</scope>
    <source>
        <strain evidence="2 3">JCM 14736</strain>
    </source>
</reference>
<gene>
    <name evidence="2" type="ORF">GCM10009768_06220</name>
</gene>
<dbReference type="Proteomes" id="UP001500851">
    <property type="component" value="Unassembled WGS sequence"/>
</dbReference>
<keyword evidence="1" id="KW-0812">Transmembrane</keyword>
<comment type="caution">
    <text evidence="2">The sequence shown here is derived from an EMBL/GenBank/DDBJ whole genome shotgun (WGS) entry which is preliminary data.</text>
</comment>
<dbReference type="PROSITE" id="PS51257">
    <property type="entry name" value="PROKAR_LIPOPROTEIN"/>
    <property type="match status" value="1"/>
</dbReference>
<dbReference type="EMBL" id="BAAAOB010000001">
    <property type="protein sequence ID" value="GAA1780120.1"/>
    <property type="molecule type" value="Genomic_DNA"/>
</dbReference>
<keyword evidence="1" id="KW-0472">Membrane</keyword>
<accession>A0ABN2L9X2</accession>
<evidence type="ECO:0000256" key="1">
    <source>
        <dbReference type="SAM" id="Phobius"/>
    </source>
</evidence>
<keyword evidence="1" id="KW-1133">Transmembrane helix</keyword>
<name>A0ABN2L9X2_9MICO</name>
<proteinExistence type="predicted"/>
<feature type="transmembrane region" description="Helical" evidence="1">
    <location>
        <begin position="12"/>
        <end position="35"/>
    </location>
</feature>
<evidence type="ECO:0000313" key="2">
    <source>
        <dbReference type="EMBL" id="GAA1780120.1"/>
    </source>
</evidence>
<protein>
    <submittedName>
        <fullName evidence="2">Uncharacterized protein</fullName>
    </submittedName>
</protein>
<dbReference type="RefSeq" id="WP_344029172.1">
    <property type="nucleotide sequence ID" value="NZ_BAAAOB010000001.1"/>
</dbReference>
<evidence type="ECO:0000313" key="3">
    <source>
        <dbReference type="Proteomes" id="UP001500851"/>
    </source>
</evidence>